<protein>
    <submittedName>
        <fullName evidence="1">Uncharacterized protein</fullName>
    </submittedName>
</protein>
<dbReference type="Proteomes" id="UP000054815">
    <property type="component" value="Unassembled WGS sequence"/>
</dbReference>
<name>A0A0V0XJY2_TRIPS</name>
<dbReference type="AlphaFoldDB" id="A0A0V0XJY2"/>
<comment type="caution">
    <text evidence="1">The sequence shown here is derived from an EMBL/GenBank/DDBJ whole genome shotgun (WGS) entry which is preliminary data.</text>
</comment>
<organism evidence="1 2">
    <name type="scientific">Trichinella pseudospiralis</name>
    <name type="common">Parasitic roundworm</name>
    <dbReference type="NCBI Taxonomy" id="6337"/>
    <lineage>
        <taxon>Eukaryota</taxon>
        <taxon>Metazoa</taxon>
        <taxon>Ecdysozoa</taxon>
        <taxon>Nematoda</taxon>
        <taxon>Enoplea</taxon>
        <taxon>Dorylaimia</taxon>
        <taxon>Trichinellida</taxon>
        <taxon>Trichinellidae</taxon>
        <taxon>Trichinella</taxon>
    </lineage>
</organism>
<evidence type="ECO:0000313" key="2">
    <source>
        <dbReference type="Proteomes" id="UP000054815"/>
    </source>
</evidence>
<gene>
    <name evidence="1" type="ORF">T4E_6284</name>
</gene>
<sequence>MDRGNPSLDCWGGSHPSVPEIFVRSTEHRKVKRKSNCGGQAARFCRTTSTKFLPHSIKKVRLRCDFCAFHSVFFIVQITNAARPAQSDVLNHKAIGHRWVRRLHVYTRTSWSRAGVAKVVDIDPLGSVRPYPKGSTKA</sequence>
<proteinExistence type="predicted"/>
<accession>A0A0V0XJY2</accession>
<reference evidence="1 2" key="1">
    <citation type="submission" date="2015-01" db="EMBL/GenBank/DDBJ databases">
        <title>Evolution of Trichinella species and genotypes.</title>
        <authorList>
            <person name="Korhonen P.K."/>
            <person name="Edoardo P."/>
            <person name="Giuseppe L.R."/>
            <person name="Gasser R.B."/>
        </authorList>
    </citation>
    <scope>NUCLEOTIDE SEQUENCE [LARGE SCALE GENOMIC DNA]</scope>
    <source>
        <strain evidence="1">ISS141</strain>
    </source>
</reference>
<dbReference type="EMBL" id="JYDU01000257">
    <property type="protein sequence ID" value="KRX87987.1"/>
    <property type="molecule type" value="Genomic_DNA"/>
</dbReference>
<evidence type="ECO:0000313" key="1">
    <source>
        <dbReference type="EMBL" id="KRX87987.1"/>
    </source>
</evidence>